<sequence length="430" mass="47815">MFRLEAHPVARSCAVANSHIPAGSSILRETSLAYVLLSSQKGKRCDTCFRKSLGASTLKRCTGCASYWYCDAKCQTIQWQINHKQICKKYSRWIASPEYQTLAEHERMDAILLSHLVAQFSTNKLVNDENNSPPAVFLSLLPGPLSDIRLPPLCASSLLTEQRIQQLYSRFGNNNFVVHSHFTTVGHGIFPTASRSFNHSCLPNAAAKYHFTSALPPVMEMVALRDIAQGEEICLPYLDPALLQTRKQMLEFIYGFSCVCQSCLQLQPVPTPPSGEEAVLRLGKSLRDDLGLKDGIHPPLQYKGLGDLPVQLRSALHEDYLTSLSEIFSKSSHEGDYPLANDSGLILLALYTFIYPPNYPQIGIHLLELAKTWWNELVASSPLPNKKHIIEGQVKMALSLARGILNIVGPEGDEDGPLHEIETLQNLLDH</sequence>
<accession>A0A2A9NSV4</accession>
<evidence type="ECO:0000256" key="1">
    <source>
        <dbReference type="ARBA" id="ARBA00022723"/>
    </source>
</evidence>
<evidence type="ECO:0000259" key="6">
    <source>
        <dbReference type="PROSITE" id="PS50865"/>
    </source>
</evidence>
<keyword evidence="2 4" id="KW-0863">Zinc-finger</keyword>
<dbReference type="InterPro" id="IPR001214">
    <property type="entry name" value="SET_dom"/>
</dbReference>
<dbReference type="PANTHER" id="PTHR12197">
    <property type="entry name" value="HISTONE-LYSINE N-METHYLTRANSFERASE SMYD"/>
    <property type="match status" value="1"/>
</dbReference>
<dbReference type="AlphaFoldDB" id="A0A2A9NSV4"/>
<reference evidence="7 8" key="1">
    <citation type="submission" date="2014-02" db="EMBL/GenBank/DDBJ databases">
        <title>Transposable element dynamics among asymbiotic and ectomycorrhizal Amanita fungi.</title>
        <authorList>
            <consortium name="DOE Joint Genome Institute"/>
            <person name="Hess J."/>
            <person name="Skrede I."/>
            <person name="Wolfe B."/>
            <person name="LaButti K."/>
            <person name="Ohm R.A."/>
            <person name="Grigoriev I.V."/>
            <person name="Pringle A."/>
        </authorList>
    </citation>
    <scope>NUCLEOTIDE SEQUENCE [LARGE SCALE GENOMIC DNA]</scope>
    <source>
        <strain evidence="7 8">SKay4041</strain>
    </source>
</reference>
<feature type="domain" description="SET" evidence="5">
    <location>
        <begin position="1"/>
        <end position="238"/>
    </location>
</feature>
<dbReference type="InterPro" id="IPR011990">
    <property type="entry name" value="TPR-like_helical_dom_sf"/>
</dbReference>
<evidence type="ECO:0000256" key="2">
    <source>
        <dbReference type="ARBA" id="ARBA00022771"/>
    </source>
</evidence>
<keyword evidence="1" id="KW-0479">Metal-binding</keyword>
<dbReference type="Gene3D" id="6.10.140.2220">
    <property type="match status" value="1"/>
</dbReference>
<dbReference type="Pfam" id="PF00856">
    <property type="entry name" value="SET"/>
    <property type="match status" value="1"/>
</dbReference>
<dbReference type="GO" id="GO:0008270">
    <property type="term" value="F:zinc ion binding"/>
    <property type="evidence" value="ECO:0007669"/>
    <property type="project" value="UniProtKB-KW"/>
</dbReference>
<dbReference type="InterPro" id="IPR050869">
    <property type="entry name" value="H3K4_H4K5_MeTrfase"/>
</dbReference>
<organism evidence="7 8">
    <name type="scientific">Amanita thiersii Skay4041</name>
    <dbReference type="NCBI Taxonomy" id="703135"/>
    <lineage>
        <taxon>Eukaryota</taxon>
        <taxon>Fungi</taxon>
        <taxon>Dikarya</taxon>
        <taxon>Basidiomycota</taxon>
        <taxon>Agaricomycotina</taxon>
        <taxon>Agaricomycetes</taxon>
        <taxon>Agaricomycetidae</taxon>
        <taxon>Agaricales</taxon>
        <taxon>Pluteineae</taxon>
        <taxon>Amanitaceae</taxon>
        <taxon>Amanita</taxon>
    </lineage>
</organism>
<gene>
    <name evidence="7" type="ORF">AMATHDRAFT_136523</name>
</gene>
<dbReference type="InterPro" id="IPR046341">
    <property type="entry name" value="SET_dom_sf"/>
</dbReference>
<keyword evidence="3" id="KW-0862">Zinc</keyword>
<dbReference type="PROSITE" id="PS50280">
    <property type="entry name" value="SET"/>
    <property type="match status" value="1"/>
</dbReference>
<evidence type="ECO:0000256" key="4">
    <source>
        <dbReference type="PROSITE-ProRule" id="PRU00134"/>
    </source>
</evidence>
<dbReference type="PROSITE" id="PS01360">
    <property type="entry name" value="ZF_MYND_1"/>
    <property type="match status" value="1"/>
</dbReference>
<dbReference type="Gene3D" id="2.170.270.10">
    <property type="entry name" value="SET domain"/>
    <property type="match status" value="1"/>
</dbReference>
<dbReference type="SUPFAM" id="SSF82199">
    <property type="entry name" value="SET domain"/>
    <property type="match status" value="1"/>
</dbReference>
<evidence type="ECO:0000313" key="7">
    <source>
        <dbReference type="EMBL" id="PFH54075.1"/>
    </source>
</evidence>
<dbReference type="EMBL" id="KZ301971">
    <property type="protein sequence ID" value="PFH54075.1"/>
    <property type="molecule type" value="Genomic_DNA"/>
</dbReference>
<evidence type="ECO:0000256" key="3">
    <source>
        <dbReference type="ARBA" id="ARBA00022833"/>
    </source>
</evidence>
<name>A0A2A9NSV4_9AGAR</name>
<dbReference type="PROSITE" id="PS50865">
    <property type="entry name" value="ZF_MYND_2"/>
    <property type="match status" value="1"/>
</dbReference>
<proteinExistence type="predicted"/>
<evidence type="ECO:0008006" key="9">
    <source>
        <dbReference type="Google" id="ProtNLM"/>
    </source>
</evidence>
<dbReference type="Gene3D" id="1.10.220.160">
    <property type="match status" value="1"/>
</dbReference>
<evidence type="ECO:0000259" key="5">
    <source>
        <dbReference type="PROSITE" id="PS50280"/>
    </source>
</evidence>
<protein>
    <recommendedName>
        <fullName evidence="9">MYND-type domain-containing protein</fullName>
    </recommendedName>
</protein>
<dbReference type="SUPFAM" id="SSF144232">
    <property type="entry name" value="HIT/MYND zinc finger-like"/>
    <property type="match status" value="1"/>
</dbReference>
<feature type="domain" description="MYND-type" evidence="6">
    <location>
        <begin position="45"/>
        <end position="87"/>
    </location>
</feature>
<evidence type="ECO:0000313" key="8">
    <source>
        <dbReference type="Proteomes" id="UP000242287"/>
    </source>
</evidence>
<keyword evidence="8" id="KW-1185">Reference proteome</keyword>
<dbReference type="Proteomes" id="UP000242287">
    <property type="component" value="Unassembled WGS sequence"/>
</dbReference>
<dbReference type="OrthoDB" id="5945798at2759"/>
<dbReference type="STRING" id="703135.A0A2A9NSV4"/>
<dbReference type="CDD" id="cd20071">
    <property type="entry name" value="SET_SMYD"/>
    <property type="match status" value="1"/>
</dbReference>
<dbReference type="Pfam" id="PF01753">
    <property type="entry name" value="zf-MYND"/>
    <property type="match status" value="1"/>
</dbReference>
<dbReference type="Gene3D" id="1.25.40.10">
    <property type="entry name" value="Tetratricopeptide repeat domain"/>
    <property type="match status" value="1"/>
</dbReference>
<dbReference type="InterPro" id="IPR002893">
    <property type="entry name" value="Znf_MYND"/>
</dbReference>